<name>A0A7C5AN05_9BACT</name>
<accession>A0A7C5AN05</accession>
<protein>
    <submittedName>
        <fullName evidence="2">Uncharacterized protein</fullName>
    </submittedName>
</protein>
<sequence>MKDRKKKTRREAEGLKTLSPEDQALLKEQLSRLKAALATEGDPEALKALVTTRPGDLPWDLHLMEELARIPHAAMPALISALFTASPDKPRRKAMKRALHTLRTRGVPVPPDLIPREEPGLLAPAPTPAFVAHLSPVFTEGERYIILESSREVLKGNFLLVRLNDRTGLRECHLLILSRKQRQEVWEEFRKDGLGDWVQCPPAYALRLLEEALALTPPGEPAREEFLPLREILWRHLGRPDEAPTLESLLPLSPFKESPPSPEEVRRVAASQPLLALLPRLADLDPWLDKLEEIQRSPLILTEHQQQQRQTGVFIAAAQAFYPPETRSLWARRFLEMAYFFHLMGKSEESRVLRRAAQDLRSGDTTSLTGENWFLLELTRRALSLAWELRKGRELEAPSSLLLAPPSTPLIIGR</sequence>
<feature type="region of interest" description="Disordered" evidence="1">
    <location>
        <begin position="1"/>
        <end position="20"/>
    </location>
</feature>
<proteinExistence type="predicted"/>
<reference evidence="2" key="1">
    <citation type="journal article" date="2020" name="mSystems">
        <title>Genome- and Community-Level Interaction Insights into Carbon Utilization and Element Cycling Functions of Hydrothermarchaeota in Hydrothermal Sediment.</title>
        <authorList>
            <person name="Zhou Z."/>
            <person name="Liu Y."/>
            <person name="Xu W."/>
            <person name="Pan J."/>
            <person name="Luo Z.H."/>
            <person name="Li M."/>
        </authorList>
    </citation>
    <scope>NUCLEOTIDE SEQUENCE [LARGE SCALE GENOMIC DNA]</scope>
    <source>
        <strain evidence="2">SpSt-853</strain>
    </source>
</reference>
<gene>
    <name evidence="2" type="ORF">ENW48_10815</name>
</gene>
<comment type="caution">
    <text evidence="2">The sequence shown here is derived from an EMBL/GenBank/DDBJ whole genome shotgun (WGS) entry which is preliminary data.</text>
</comment>
<organism evidence="2">
    <name type="scientific">Desulfobacca acetoxidans</name>
    <dbReference type="NCBI Taxonomy" id="60893"/>
    <lineage>
        <taxon>Bacteria</taxon>
        <taxon>Pseudomonadati</taxon>
        <taxon>Thermodesulfobacteriota</taxon>
        <taxon>Desulfobaccia</taxon>
        <taxon>Desulfobaccales</taxon>
        <taxon>Desulfobaccaceae</taxon>
        <taxon>Desulfobacca</taxon>
    </lineage>
</organism>
<evidence type="ECO:0000256" key="1">
    <source>
        <dbReference type="SAM" id="MobiDB-lite"/>
    </source>
</evidence>
<dbReference type="EMBL" id="DTKJ01000074">
    <property type="protein sequence ID" value="HGZ12686.1"/>
    <property type="molecule type" value="Genomic_DNA"/>
</dbReference>
<evidence type="ECO:0000313" key="2">
    <source>
        <dbReference type="EMBL" id="HGZ12686.1"/>
    </source>
</evidence>
<dbReference type="AlphaFoldDB" id="A0A7C5AN05"/>